<accession>A0ABS2BMI1</accession>
<dbReference type="Pfam" id="PF00196">
    <property type="entry name" value="GerE"/>
    <property type="match status" value="2"/>
</dbReference>
<dbReference type="PANTHER" id="PTHR44688:SF16">
    <property type="entry name" value="DNA-BINDING TRANSCRIPTIONAL ACTIVATOR DEVR_DOSR"/>
    <property type="match status" value="1"/>
</dbReference>
<dbReference type="Proteomes" id="UP000809431">
    <property type="component" value="Unassembled WGS sequence"/>
</dbReference>
<reference evidence="5 6" key="1">
    <citation type="submission" date="2021-01" db="EMBL/GenBank/DDBJ databases">
        <title>Draft Genome Sequence and Polyhydroxyalkanoate Biosynthetic Potential of Jeongeupia naejangsanensis Type Strain DSM 24253.</title>
        <authorList>
            <person name="Turrini P."/>
            <person name="Artuso I."/>
            <person name="Lugli G.A."/>
            <person name="Frangipani E."/>
            <person name="Ventura M."/>
            <person name="Visca P."/>
        </authorList>
    </citation>
    <scope>NUCLEOTIDE SEQUENCE [LARGE SCALE GENOMIC DNA]</scope>
    <source>
        <strain evidence="5 6">DSM 24253</strain>
    </source>
</reference>
<evidence type="ECO:0000259" key="4">
    <source>
        <dbReference type="PROSITE" id="PS50043"/>
    </source>
</evidence>
<feature type="domain" description="HTH luxR-type" evidence="4">
    <location>
        <begin position="80"/>
        <end position="145"/>
    </location>
</feature>
<evidence type="ECO:0000256" key="1">
    <source>
        <dbReference type="ARBA" id="ARBA00023015"/>
    </source>
</evidence>
<evidence type="ECO:0000256" key="3">
    <source>
        <dbReference type="ARBA" id="ARBA00023163"/>
    </source>
</evidence>
<organism evidence="5 6">
    <name type="scientific">Jeongeupia naejangsanensis</name>
    <dbReference type="NCBI Taxonomy" id="613195"/>
    <lineage>
        <taxon>Bacteria</taxon>
        <taxon>Pseudomonadati</taxon>
        <taxon>Pseudomonadota</taxon>
        <taxon>Betaproteobacteria</taxon>
        <taxon>Neisseriales</taxon>
        <taxon>Chitinibacteraceae</taxon>
        <taxon>Jeongeupia</taxon>
    </lineage>
</organism>
<proteinExistence type="predicted"/>
<dbReference type="PRINTS" id="PR00038">
    <property type="entry name" value="HTHLUXR"/>
</dbReference>
<evidence type="ECO:0000313" key="6">
    <source>
        <dbReference type="Proteomes" id="UP000809431"/>
    </source>
</evidence>
<gene>
    <name evidence="5" type="ORF">JMJ54_10220</name>
</gene>
<dbReference type="PROSITE" id="PS50043">
    <property type="entry name" value="HTH_LUXR_2"/>
    <property type="match status" value="2"/>
</dbReference>
<dbReference type="RefSeq" id="WP_203538372.1">
    <property type="nucleotide sequence ID" value="NZ_JAESND010000004.1"/>
</dbReference>
<keyword evidence="2" id="KW-0238">DNA-binding</keyword>
<dbReference type="Gene3D" id="1.10.10.10">
    <property type="entry name" value="Winged helix-like DNA-binding domain superfamily/Winged helix DNA-binding domain"/>
    <property type="match status" value="2"/>
</dbReference>
<dbReference type="PROSITE" id="PS00622">
    <property type="entry name" value="HTH_LUXR_1"/>
    <property type="match status" value="1"/>
</dbReference>
<dbReference type="SMART" id="SM00421">
    <property type="entry name" value="HTH_LUXR"/>
    <property type="match status" value="2"/>
</dbReference>
<dbReference type="InterPro" id="IPR036388">
    <property type="entry name" value="WH-like_DNA-bd_sf"/>
</dbReference>
<dbReference type="PANTHER" id="PTHR44688">
    <property type="entry name" value="DNA-BINDING TRANSCRIPTIONAL ACTIVATOR DEVR_DOSR"/>
    <property type="match status" value="1"/>
</dbReference>
<keyword evidence="6" id="KW-1185">Reference proteome</keyword>
<dbReference type="CDD" id="cd06170">
    <property type="entry name" value="LuxR_C_like"/>
    <property type="match status" value="2"/>
</dbReference>
<comment type="caution">
    <text evidence="5">The sequence shown here is derived from an EMBL/GenBank/DDBJ whole genome shotgun (WGS) entry which is preliminary data.</text>
</comment>
<name>A0ABS2BMI1_9NEIS</name>
<keyword evidence="3" id="KW-0804">Transcription</keyword>
<keyword evidence="1" id="KW-0805">Transcription regulation</keyword>
<dbReference type="InterPro" id="IPR000792">
    <property type="entry name" value="Tscrpt_reg_LuxR_C"/>
</dbReference>
<dbReference type="EMBL" id="JAESND010000004">
    <property type="protein sequence ID" value="MBM3116211.1"/>
    <property type="molecule type" value="Genomic_DNA"/>
</dbReference>
<protein>
    <submittedName>
        <fullName evidence="5">Helix-turn-helix transcriptional regulator</fullName>
    </submittedName>
</protein>
<dbReference type="SUPFAM" id="SSF46894">
    <property type="entry name" value="C-terminal effector domain of the bipartite response regulators"/>
    <property type="match status" value="2"/>
</dbReference>
<evidence type="ECO:0000313" key="5">
    <source>
        <dbReference type="EMBL" id="MBM3116211.1"/>
    </source>
</evidence>
<dbReference type="InterPro" id="IPR016032">
    <property type="entry name" value="Sig_transdc_resp-reg_C-effctor"/>
</dbReference>
<evidence type="ECO:0000256" key="2">
    <source>
        <dbReference type="ARBA" id="ARBA00023125"/>
    </source>
</evidence>
<sequence>MRLACAVPDRNQALTPREQCIQSLIIDGKSYKQIAALLGISVDTVRRHGSRIKQKNELASTRSLACIDLPGALIQQLLLALPSSTPLTPTERLVLGLACHGHSAKQIARLRNSSARTVEKHRQNAMAKLGVRSTRQLASLVRRQYAIGGT</sequence>
<feature type="domain" description="HTH luxR-type" evidence="4">
    <location>
        <begin position="7"/>
        <end position="78"/>
    </location>
</feature>